<reference evidence="1 2" key="1">
    <citation type="submission" date="2024-03" db="EMBL/GenBank/DDBJ databases">
        <title>Human intestinal bacterial collection.</title>
        <authorList>
            <person name="Pauvert C."/>
            <person name="Hitch T.C.A."/>
            <person name="Clavel T."/>
        </authorList>
    </citation>
    <scope>NUCLEOTIDE SEQUENCE [LARGE SCALE GENOMIC DNA]</scope>
    <source>
        <strain evidence="1 2">CLA-AP-H27</strain>
    </source>
</reference>
<dbReference type="Proteomes" id="UP001437460">
    <property type="component" value="Unassembled WGS sequence"/>
</dbReference>
<evidence type="ECO:0000313" key="2">
    <source>
        <dbReference type="Proteomes" id="UP001437460"/>
    </source>
</evidence>
<accession>A0ABV1HPK2</accession>
<keyword evidence="2" id="KW-1185">Reference proteome</keyword>
<organism evidence="1 2">
    <name type="scientific">Ventrimonas faecis</name>
    <dbReference type="NCBI Taxonomy" id="3133170"/>
    <lineage>
        <taxon>Bacteria</taxon>
        <taxon>Bacillati</taxon>
        <taxon>Bacillota</taxon>
        <taxon>Clostridia</taxon>
        <taxon>Lachnospirales</taxon>
        <taxon>Lachnospiraceae</taxon>
        <taxon>Ventrimonas</taxon>
    </lineage>
</organism>
<evidence type="ECO:0000313" key="1">
    <source>
        <dbReference type="EMBL" id="MEQ2564029.1"/>
    </source>
</evidence>
<name>A0ABV1HPK2_9FIRM</name>
<comment type="caution">
    <text evidence="1">The sequence shown here is derived from an EMBL/GenBank/DDBJ whole genome shotgun (WGS) entry which is preliminary data.</text>
</comment>
<sequence>MDAPAAIEEIEAFLNIEERANHDVSIAFSSREELKGLPDTDIITAGIPGRISKKAFIELKKTDWPKRLVCFFYPKSHAHLEQIPIN</sequence>
<proteinExistence type="predicted"/>
<protein>
    <submittedName>
        <fullName evidence="1">Uncharacterized protein</fullName>
    </submittedName>
</protein>
<dbReference type="EMBL" id="JBBMFJ010000029">
    <property type="protein sequence ID" value="MEQ2564029.1"/>
    <property type="molecule type" value="Genomic_DNA"/>
</dbReference>
<gene>
    <name evidence="1" type="ORF">WMO41_12790</name>
</gene>